<protein>
    <submittedName>
        <fullName evidence="1">XRE family transcriptional regulator</fullName>
    </submittedName>
</protein>
<keyword evidence="1" id="KW-0614">Plasmid</keyword>
<dbReference type="InterPro" id="IPR001387">
    <property type="entry name" value="Cro/C1-type_HTH"/>
</dbReference>
<dbReference type="EMBL" id="CP089054">
    <property type="protein sequence ID" value="UYF73855.1"/>
    <property type="molecule type" value="Genomic_DNA"/>
</dbReference>
<sequence>MPYSEFQRLIGKAGLTIKEFAELLGMNPNSITNYHKVGVIPSHIAIIISLISSMKDKGLDFYEVFDKVKEYNCVTNEGEIASE</sequence>
<dbReference type="CDD" id="cd00093">
    <property type="entry name" value="HTH_XRE"/>
    <property type="match status" value="1"/>
</dbReference>
<accession>A0AA46NKZ8</accession>
<evidence type="ECO:0000313" key="1">
    <source>
        <dbReference type="EMBL" id="UYF73855.1"/>
    </source>
</evidence>
<geneLocation type="plasmid" evidence="1 2">
    <name>pRIVM_C010559_3</name>
</geneLocation>
<dbReference type="GeneID" id="69584792"/>
<name>A0AA46NKZ8_9GAMM</name>
<organism evidence="1 2">
    <name type="scientific">Acinetobacter ursingii</name>
    <dbReference type="NCBI Taxonomy" id="108980"/>
    <lineage>
        <taxon>Bacteria</taxon>
        <taxon>Pseudomonadati</taxon>
        <taxon>Pseudomonadota</taxon>
        <taxon>Gammaproteobacteria</taxon>
        <taxon>Moraxellales</taxon>
        <taxon>Moraxellaceae</taxon>
        <taxon>Acinetobacter</taxon>
    </lineage>
</organism>
<dbReference type="Proteomes" id="UP001164064">
    <property type="component" value="Plasmid pRIVM_C010559_3"/>
</dbReference>
<proteinExistence type="predicted"/>
<evidence type="ECO:0000313" key="2">
    <source>
        <dbReference type="Proteomes" id="UP001164064"/>
    </source>
</evidence>
<dbReference type="AlphaFoldDB" id="A0AA46NKZ8"/>
<reference evidence="1" key="1">
    <citation type="journal article" date="2022" name="J Glob Antimicrob Resist">
        <title>Comparative analysis of IMP-4- and OXA-58-containing plasmids of three carbapenemase-producing Acinetobacter ursingii strains in the Netherlands.</title>
        <authorList>
            <person name="Hendrickx A.P.A."/>
            <person name="Schade R.P."/>
            <person name="Landman F."/>
            <person name="Bosch T."/>
            <person name="Schouls L.M."/>
            <person name="van Dijk K."/>
        </authorList>
    </citation>
    <scope>NUCLEOTIDE SEQUENCE</scope>
    <source>
        <strain evidence="1">RIVM_C010559</strain>
    </source>
</reference>
<gene>
    <name evidence="1" type="ORF">LSO60_18960</name>
</gene>
<dbReference type="RefSeq" id="WP_219310296.1">
    <property type="nucleotide sequence ID" value="NZ_CP089054.1"/>
</dbReference>